<keyword evidence="14 18" id="KW-0067">ATP-binding</keyword>
<feature type="region of interest" description="Disordered" evidence="22">
    <location>
        <begin position="1"/>
        <end position="54"/>
    </location>
</feature>
<feature type="compositionally biased region" description="Polar residues" evidence="22">
    <location>
        <begin position="94"/>
        <end position="108"/>
    </location>
</feature>
<dbReference type="GO" id="GO:0005737">
    <property type="term" value="C:cytoplasm"/>
    <property type="evidence" value="ECO:0007669"/>
    <property type="project" value="UniProtKB-SubCell"/>
</dbReference>
<evidence type="ECO:0000256" key="12">
    <source>
        <dbReference type="ARBA" id="ARBA00022777"/>
    </source>
</evidence>
<evidence type="ECO:0000256" key="7">
    <source>
        <dbReference type="ARBA" id="ARBA00022517"/>
    </source>
</evidence>
<dbReference type="GO" id="GO:0004674">
    <property type="term" value="F:protein serine/threonine kinase activity"/>
    <property type="evidence" value="ECO:0007669"/>
    <property type="project" value="UniProtKB-KW"/>
</dbReference>
<dbReference type="InterPro" id="IPR017407">
    <property type="entry name" value="Ser/Thr_kinase_Rio1"/>
</dbReference>
<dbReference type="InterPro" id="IPR018934">
    <property type="entry name" value="RIO_dom"/>
</dbReference>
<evidence type="ECO:0000256" key="17">
    <source>
        <dbReference type="ARBA" id="ARBA00048679"/>
    </source>
</evidence>
<feature type="compositionally biased region" description="Basic residues" evidence="22">
    <location>
        <begin position="547"/>
        <end position="570"/>
    </location>
</feature>
<evidence type="ECO:0000256" key="9">
    <source>
        <dbReference type="ARBA" id="ARBA00022679"/>
    </source>
</evidence>
<reference evidence="25" key="2">
    <citation type="submission" date="2020-04" db="EMBL/GenBank/DDBJ databases">
        <authorList>
            <consortium name="NCBI Genome Project"/>
        </authorList>
    </citation>
    <scope>NUCLEOTIDE SEQUENCE</scope>
    <source>
        <strain evidence="25">CBS 342.82</strain>
    </source>
</reference>
<sequence>MVESIQSPAEGHQPPHRYVENEGYVDLQSQVDRTSKDHIIPGSAHDDDVEEDYEEEDYEELFADPQEDLLDTDLNSSNPADYTKAYNRQRKLNDNSTPDVQRPRTNPQLNTRAAIDDHIKSLSAHTAKLKLSDLEAGLGGGKSHGAEKSDRATSEQVLDPRTRMILLQLLNRNIVSEINGVISTGKEANVYHAVTIPTASGDGEPKPGLNRAIKVYKTSILVFKDRDKYVTGEYRFRSGYNKSSNRALVKVWAEKEFRNLRRLKSAGIPCPDAICLKSHVLVMAFLGSKKGNASPRLRDVEFLTDAETRWKETYVTLLSYMRRLYQICKLVHADLSEYNLLWHEKEERLYMIDVSQSVEHDHPRSLEFLRMDIKNVSDFFRRKGVDVLSERKLFNFITANTGSVEFSDMENAVQKLLAAKADGPDEDEEDEQDEVWRQQYIPQNLREVYDIERDGEKIRDGDAQDLVYQDLLAHKKDASADDGIESTAANGEDERAEEGSEDDDDDSDESGEGEDDPFAPKQPRGKKHEDKDAKRDHKKAVKEEKREKRKEKIPKHLKKKLVGQSSRGKK</sequence>
<dbReference type="PANTHER" id="PTHR45723">
    <property type="entry name" value="SERINE/THREONINE-PROTEIN KINASE RIO1"/>
    <property type="match status" value="1"/>
</dbReference>
<evidence type="ECO:0000256" key="2">
    <source>
        <dbReference type="ARBA" id="ARBA00004496"/>
    </source>
</evidence>
<evidence type="ECO:0000313" key="24">
    <source>
        <dbReference type="Proteomes" id="UP000504637"/>
    </source>
</evidence>
<comment type="cofactor">
    <cofactor evidence="1 21">
        <name>Mg(2+)</name>
        <dbReference type="ChEBI" id="CHEBI:18420"/>
    </cofactor>
</comment>
<feature type="domain" description="RIO kinase" evidence="23">
    <location>
        <begin position="147"/>
        <end position="399"/>
    </location>
</feature>
<accession>A0A6J3LR23</accession>
<dbReference type="InterPro" id="IPR011009">
    <property type="entry name" value="Kinase-like_dom_sf"/>
</dbReference>
<evidence type="ECO:0000256" key="16">
    <source>
        <dbReference type="ARBA" id="ARBA00047899"/>
    </source>
</evidence>
<keyword evidence="15" id="KW-0460">Magnesium</keyword>
<dbReference type="GO" id="GO:0005524">
    <property type="term" value="F:ATP binding"/>
    <property type="evidence" value="ECO:0007669"/>
    <property type="project" value="UniProtKB-KW"/>
</dbReference>
<organism evidence="25">
    <name type="scientific">Dissoconium aciculare CBS 342.82</name>
    <dbReference type="NCBI Taxonomy" id="1314786"/>
    <lineage>
        <taxon>Eukaryota</taxon>
        <taxon>Fungi</taxon>
        <taxon>Dikarya</taxon>
        <taxon>Ascomycota</taxon>
        <taxon>Pezizomycotina</taxon>
        <taxon>Dothideomycetes</taxon>
        <taxon>Dothideomycetidae</taxon>
        <taxon>Mycosphaerellales</taxon>
        <taxon>Dissoconiaceae</taxon>
        <taxon>Dissoconium</taxon>
    </lineage>
</organism>
<keyword evidence="12 18" id="KW-0418">Kinase</keyword>
<reference evidence="25" key="3">
    <citation type="submission" date="2025-08" db="UniProtKB">
        <authorList>
            <consortium name="RefSeq"/>
        </authorList>
    </citation>
    <scope>IDENTIFICATION</scope>
    <source>
        <strain evidence="25">CBS 342.82</strain>
    </source>
</reference>
<feature type="active site" description="Proton acceptor" evidence="19">
    <location>
        <position position="334"/>
    </location>
</feature>
<keyword evidence="10" id="KW-0479">Metal-binding</keyword>
<dbReference type="PROSITE" id="PS01245">
    <property type="entry name" value="RIO1"/>
    <property type="match status" value="1"/>
</dbReference>
<evidence type="ECO:0000256" key="13">
    <source>
        <dbReference type="ARBA" id="ARBA00022801"/>
    </source>
</evidence>
<evidence type="ECO:0000256" key="22">
    <source>
        <dbReference type="SAM" id="MobiDB-lite"/>
    </source>
</evidence>
<dbReference type="Gene3D" id="3.30.200.20">
    <property type="entry name" value="Phosphorylase Kinase, domain 1"/>
    <property type="match status" value="1"/>
</dbReference>
<evidence type="ECO:0000256" key="11">
    <source>
        <dbReference type="ARBA" id="ARBA00022741"/>
    </source>
</evidence>
<evidence type="ECO:0000313" key="25">
    <source>
        <dbReference type="RefSeq" id="XP_033455347.1"/>
    </source>
</evidence>
<keyword evidence="13" id="KW-0378">Hydrolase</keyword>
<feature type="region of interest" description="Disordered" evidence="22">
    <location>
        <begin position="478"/>
        <end position="570"/>
    </location>
</feature>
<feature type="compositionally biased region" description="Acidic residues" evidence="22">
    <location>
        <begin position="494"/>
        <end position="517"/>
    </location>
</feature>
<comment type="similarity">
    <text evidence="3 18">Belongs to the protein kinase superfamily. RIO-type Ser/Thr kinase family.</text>
</comment>
<dbReference type="OrthoDB" id="205248at2759"/>
<comment type="subcellular location">
    <subcellularLocation>
        <location evidence="2">Cytoplasm</location>
    </subcellularLocation>
</comment>
<keyword evidence="7" id="KW-0690">Ribosome biogenesis</keyword>
<evidence type="ECO:0000256" key="19">
    <source>
        <dbReference type="PIRSR" id="PIRSR038147-1"/>
    </source>
</evidence>
<feature type="binding site" evidence="21">
    <location>
        <position position="339"/>
    </location>
    <ligand>
        <name>Mg(2+)</name>
        <dbReference type="ChEBI" id="CHEBI:18420"/>
    </ligand>
</feature>
<protein>
    <recommendedName>
        <fullName evidence="5 18">Serine/threonine-protein kinase RIO1</fullName>
        <ecNumber evidence="4 18">2.7.11.1</ecNumber>
    </recommendedName>
</protein>
<keyword evidence="6" id="KW-0963">Cytoplasm</keyword>
<dbReference type="RefSeq" id="XP_033455347.1">
    <property type="nucleotide sequence ID" value="XM_033602015.1"/>
</dbReference>
<evidence type="ECO:0000256" key="5">
    <source>
        <dbReference type="ARBA" id="ARBA00016038"/>
    </source>
</evidence>
<keyword evidence="9 18" id="KW-0808">Transferase</keyword>
<dbReference type="Pfam" id="PF01163">
    <property type="entry name" value="RIO1"/>
    <property type="match status" value="1"/>
</dbReference>
<evidence type="ECO:0000256" key="4">
    <source>
        <dbReference type="ARBA" id="ARBA00012513"/>
    </source>
</evidence>
<comment type="catalytic activity">
    <reaction evidence="16 18">
        <text>L-threonyl-[protein] + ATP = O-phospho-L-threonyl-[protein] + ADP + H(+)</text>
        <dbReference type="Rhea" id="RHEA:46608"/>
        <dbReference type="Rhea" id="RHEA-COMP:11060"/>
        <dbReference type="Rhea" id="RHEA-COMP:11605"/>
        <dbReference type="ChEBI" id="CHEBI:15378"/>
        <dbReference type="ChEBI" id="CHEBI:30013"/>
        <dbReference type="ChEBI" id="CHEBI:30616"/>
        <dbReference type="ChEBI" id="CHEBI:61977"/>
        <dbReference type="ChEBI" id="CHEBI:456216"/>
        <dbReference type="EC" id="2.7.11.1"/>
    </reaction>
</comment>
<dbReference type="Proteomes" id="UP000504637">
    <property type="component" value="Unplaced"/>
</dbReference>
<evidence type="ECO:0000256" key="1">
    <source>
        <dbReference type="ARBA" id="ARBA00001946"/>
    </source>
</evidence>
<dbReference type="GeneID" id="54359815"/>
<keyword evidence="24" id="KW-1185">Reference proteome</keyword>
<comment type="catalytic activity">
    <reaction evidence="17 18">
        <text>L-seryl-[protein] + ATP = O-phospho-L-seryl-[protein] + ADP + H(+)</text>
        <dbReference type="Rhea" id="RHEA:17989"/>
        <dbReference type="Rhea" id="RHEA-COMP:9863"/>
        <dbReference type="Rhea" id="RHEA-COMP:11604"/>
        <dbReference type="ChEBI" id="CHEBI:15378"/>
        <dbReference type="ChEBI" id="CHEBI:29999"/>
        <dbReference type="ChEBI" id="CHEBI:30616"/>
        <dbReference type="ChEBI" id="CHEBI:83421"/>
        <dbReference type="ChEBI" id="CHEBI:456216"/>
        <dbReference type="EC" id="2.7.11.1"/>
    </reaction>
</comment>
<feature type="active site" description="4-aspartylphosphate intermediate" evidence="19">
    <location>
        <position position="353"/>
    </location>
</feature>
<dbReference type="InterPro" id="IPR000687">
    <property type="entry name" value="RIO_kinase"/>
</dbReference>
<keyword evidence="8 18" id="KW-0723">Serine/threonine-protein kinase</keyword>
<evidence type="ECO:0000256" key="21">
    <source>
        <dbReference type="PIRSR" id="PIRSR038147-3"/>
    </source>
</evidence>
<dbReference type="InterPro" id="IPR051272">
    <property type="entry name" value="RIO-type_Ser/Thr_kinase"/>
</dbReference>
<evidence type="ECO:0000256" key="3">
    <source>
        <dbReference type="ARBA" id="ARBA00009196"/>
    </source>
</evidence>
<evidence type="ECO:0000256" key="14">
    <source>
        <dbReference type="ARBA" id="ARBA00022840"/>
    </source>
</evidence>
<evidence type="ECO:0000256" key="10">
    <source>
        <dbReference type="ARBA" id="ARBA00022723"/>
    </source>
</evidence>
<evidence type="ECO:0000256" key="6">
    <source>
        <dbReference type="ARBA" id="ARBA00022490"/>
    </source>
</evidence>
<feature type="binding site" evidence="21">
    <location>
        <position position="353"/>
    </location>
    <ligand>
        <name>Mg(2+)</name>
        <dbReference type="ChEBI" id="CHEBI:18420"/>
    </ligand>
</feature>
<dbReference type="PIRSF" id="PIRSF038147">
    <property type="entry name" value="Ser/Thr_PK_RIO1"/>
    <property type="match status" value="1"/>
</dbReference>
<dbReference type="EC" id="2.7.11.1" evidence="4 18"/>
<feature type="region of interest" description="Disordered" evidence="22">
    <location>
        <begin position="88"/>
        <end position="108"/>
    </location>
</feature>
<evidence type="ECO:0000256" key="18">
    <source>
        <dbReference type="PIRNR" id="PIRNR038147"/>
    </source>
</evidence>
<dbReference type="SMART" id="SM00090">
    <property type="entry name" value="RIO"/>
    <property type="match status" value="1"/>
</dbReference>
<feature type="binding site" evidence="20">
    <location>
        <position position="286"/>
    </location>
    <ligand>
        <name>ATP</name>
        <dbReference type="ChEBI" id="CHEBI:30616"/>
    </ligand>
</feature>
<dbReference type="Gene3D" id="1.10.510.10">
    <property type="entry name" value="Transferase(Phosphotransferase) domain 1"/>
    <property type="match status" value="1"/>
</dbReference>
<keyword evidence="11 18" id="KW-0547">Nucleotide-binding</keyword>
<proteinExistence type="inferred from homology"/>
<dbReference type="GO" id="GO:0016787">
    <property type="term" value="F:hydrolase activity"/>
    <property type="evidence" value="ECO:0007669"/>
    <property type="project" value="UniProtKB-KW"/>
</dbReference>
<dbReference type="CDD" id="cd05147">
    <property type="entry name" value="RIO1_euk"/>
    <property type="match status" value="1"/>
</dbReference>
<dbReference type="GO" id="GO:0046872">
    <property type="term" value="F:metal ion binding"/>
    <property type="evidence" value="ECO:0007669"/>
    <property type="project" value="UniProtKB-KW"/>
</dbReference>
<evidence type="ECO:0000256" key="15">
    <source>
        <dbReference type="ARBA" id="ARBA00022842"/>
    </source>
</evidence>
<name>A0A6J3LR23_9PEZI</name>
<feature type="binding site" evidence="20">
    <location>
        <position position="214"/>
    </location>
    <ligand>
        <name>ATP</name>
        <dbReference type="ChEBI" id="CHEBI:30616"/>
    </ligand>
</feature>
<evidence type="ECO:0000256" key="20">
    <source>
        <dbReference type="PIRSR" id="PIRSR038147-2"/>
    </source>
</evidence>
<dbReference type="InterPro" id="IPR018935">
    <property type="entry name" value="RIO_kinase_CS"/>
</dbReference>
<gene>
    <name evidence="25" type="ORF">K489DRAFT_327734</name>
</gene>
<reference evidence="25" key="1">
    <citation type="submission" date="2020-01" db="EMBL/GenBank/DDBJ databases">
        <authorList>
            <consortium name="DOE Joint Genome Institute"/>
            <person name="Haridas S."/>
            <person name="Albert R."/>
            <person name="Binder M."/>
            <person name="Bloem J."/>
            <person name="Labutti K."/>
            <person name="Salamov A."/>
            <person name="Andreopoulos B."/>
            <person name="Baker S.E."/>
            <person name="Barry K."/>
            <person name="Bills G."/>
            <person name="Bluhm B.H."/>
            <person name="Cannon C."/>
            <person name="Castanera R."/>
            <person name="Culley D.E."/>
            <person name="Daum C."/>
            <person name="Ezra D."/>
            <person name="Gonzalez J.B."/>
            <person name="Henrissat B."/>
            <person name="Kuo A."/>
            <person name="Liang C."/>
            <person name="Lipzen A."/>
            <person name="Lutzoni F."/>
            <person name="Magnuson J."/>
            <person name="Mondo S."/>
            <person name="Nolan M."/>
            <person name="Ohm R."/>
            <person name="Pangilinan J."/>
            <person name="Park H.-J."/>
            <person name="Ramirez L."/>
            <person name="Alfaro M."/>
            <person name="Sun H."/>
            <person name="Tritt A."/>
            <person name="Yoshinaga Y."/>
            <person name="Zwiers L.-H."/>
            <person name="Turgeon B.G."/>
            <person name="Goodwin S.B."/>
            <person name="Spatafora J.W."/>
            <person name="Crous P.W."/>
            <person name="Grigoriev I.V."/>
        </authorList>
    </citation>
    <scope>NUCLEOTIDE SEQUENCE</scope>
    <source>
        <strain evidence="25">CBS 342.82</strain>
    </source>
</reference>
<dbReference type="AlphaFoldDB" id="A0A6J3LR23"/>
<feature type="compositionally biased region" description="Basic and acidic residues" evidence="22">
    <location>
        <begin position="527"/>
        <end position="546"/>
    </location>
</feature>
<dbReference type="GO" id="GO:0042254">
    <property type="term" value="P:ribosome biogenesis"/>
    <property type="evidence" value="ECO:0007669"/>
    <property type="project" value="UniProtKB-KW"/>
</dbReference>
<evidence type="ECO:0000259" key="23">
    <source>
        <dbReference type="SMART" id="SM00090"/>
    </source>
</evidence>
<dbReference type="SUPFAM" id="SSF56112">
    <property type="entry name" value="Protein kinase-like (PK-like)"/>
    <property type="match status" value="1"/>
</dbReference>
<dbReference type="FunFam" id="3.30.200.20:FF:000148">
    <property type="entry name" value="Serine/threonine-protein kinase RIO1"/>
    <property type="match status" value="1"/>
</dbReference>
<evidence type="ECO:0000256" key="8">
    <source>
        <dbReference type="ARBA" id="ARBA00022527"/>
    </source>
</evidence>